<evidence type="ECO:0000313" key="3">
    <source>
        <dbReference type="Proteomes" id="UP000694941"/>
    </source>
</evidence>
<protein>
    <submittedName>
        <fullName evidence="4 5">USP6 N-terminal-like protein isoform X1</fullName>
    </submittedName>
</protein>
<dbReference type="SUPFAM" id="SSF47923">
    <property type="entry name" value="Ypt/Rab-GAP domain of gyp1p"/>
    <property type="match status" value="2"/>
</dbReference>
<dbReference type="RefSeq" id="XP_022251480.1">
    <property type="nucleotide sequence ID" value="XM_022395772.1"/>
</dbReference>
<evidence type="ECO:0000313" key="4">
    <source>
        <dbReference type="RefSeq" id="XP_022251479.1"/>
    </source>
</evidence>
<dbReference type="InterPro" id="IPR000195">
    <property type="entry name" value="Rab-GAP-TBC_dom"/>
</dbReference>
<dbReference type="Gene3D" id="1.10.8.270">
    <property type="entry name" value="putative rabgap domain of human tbc1 domain family member 14 like domains"/>
    <property type="match status" value="1"/>
</dbReference>
<name>A0ABM1T6H4_LIMPO</name>
<dbReference type="Pfam" id="PF00566">
    <property type="entry name" value="RabGAP-TBC"/>
    <property type="match status" value="1"/>
</dbReference>
<accession>A0ABM1T6H4</accession>
<sequence>MSTYNLTQLQKTAEERAEIVAKYDRGRENGANIDPWEDPAFEIYHVTDRYGFLHDSRLPERLTAHEEKVREIENERLNKWMKMLKSWEKYCRSDKLKRRIYKGIPNAVRGEMWTRLLDIQRVKEEQEGKYKEMKQRAKQWSPDARQIDLDVNRTYRNHIMFRERYGVQQQALFHVLLAYSVYNTEIGYCQGMSQIAALLLMYMSEEDAFWSLSVLMTSEKHAMHGFFIPGFPKLQRFQEHHDTILTKFLPKLKKHLDKYEIHSSLYTLKWFFQCFLDRVPFTLTLRLWDIYILEGEMVLTAMSYTLLKLHRKTLLKMGLEEIVEFLQVKLEQDFGYHDDAAVDALTTSVEDLRKHKLHLPGRRPDHELPQKPFGLMTELPVKPQISLGSQESETVVLANGNQSPLWKNEELLSTSDYNSGSSLQRESRNSDNLDNDNGSSIVDPLSSRNSLAGTSQTSAADLSVISAFSSPNTTLTRHDDQDGNTSLCSTDIDPHHLHQTLSLYDNVDYTENMMTALEESPILSRTQSPNAVRMFVPYKQTDYPLAVSSSSSSHHGFSRSHSSSPPNGDVTLTSQDPNKITIHVEMHDPLHNSQHIT</sequence>
<reference evidence="4 5" key="1">
    <citation type="submission" date="2025-05" db="UniProtKB">
        <authorList>
            <consortium name="RefSeq"/>
        </authorList>
    </citation>
    <scope>IDENTIFICATION</scope>
    <source>
        <tissue evidence="4 5">Muscle</tissue>
    </source>
</reference>
<organism evidence="3 5">
    <name type="scientific">Limulus polyphemus</name>
    <name type="common">Atlantic horseshoe crab</name>
    <dbReference type="NCBI Taxonomy" id="6850"/>
    <lineage>
        <taxon>Eukaryota</taxon>
        <taxon>Metazoa</taxon>
        <taxon>Ecdysozoa</taxon>
        <taxon>Arthropoda</taxon>
        <taxon>Chelicerata</taxon>
        <taxon>Merostomata</taxon>
        <taxon>Xiphosura</taxon>
        <taxon>Limulidae</taxon>
        <taxon>Limulus</taxon>
    </lineage>
</organism>
<feature type="compositionally biased region" description="Low complexity" evidence="1">
    <location>
        <begin position="548"/>
        <end position="564"/>
    </location>
</feature>
<feature type="compositionally biased region" description="Polar residues" evidence="1">
    <location>
        <begin position="446"/>
        <end position="456"/>
    </location>
</feature>
<dbReference type="PANTHER" id="PTHR47219">
    <property type="entry name" value="RAB GTPASE-ACTIVATING PROTEIN 1-LIKE"/>
    <property type="match status" value="1"/>
</dbReference>
<proteinExistence type="predicted"/>
<feature type="domain" description="Rab-GAP TBC" evidence="2">
    <location>
        <begin position="103"/>
        <end position="295"/>
    </location>
</feature>
<dbReference type="InterPro" id="IPR035969">
    <property type="entry name" value="Rab-GAP_TBC_sf"/>
</dbReference>
<evidence type="ECO:0000256" key="1">
    <source>
        <dbReference type="SAM" id="MobiDB-lite"/>
    </source>
</evidence>
<feature type="region of interest" description="Disordered" evidence="1">
    <location>
        <begin position="416"/>
        <end position="456"/>
    </location>
</feature>
<dbReference type="InterPro" id="IPR050302">
    <property type="entry name" value="Rab_GAP_TBC_domain"/>
</dbReference>
<dbReference type="PROSITE" id="PS50086">
    <property type="entry name" value="TBC_RABGAP"/>
    <property type="match status" value="1"/>
</dbReference>
<dbReference type="Gene3D" id="1.10.472.80">
    <property type="entry name" value="Ypt/Rab-GAP domain of gyp1p, domain 3"/>
    <property type="match status" value="1"/>
</dbReference>
<evidence type="ECO:0000313" key="6">
    <source>
        <dbReference type="RefSeq" id="XP_022251481.1"/>
    </source>
</evidence>
<dbReference type="RefSeq" id="XP_022251479.1">
    <property type="nucleotide sequence ID" value="XM_022395771.1"/>
</dbReference>
<dbReference type="SMART" id="SM00164">
    <property type="entry name" value="TBC"/>
    <property type="match status" value="1"/>
</dbReference>
<dbReference type="Gene3D" id="1.10.10.750">
    <property type="entry name" value="Ypt/Rab-GAP domain of gyp1p, domain 1"/>
    <property type="match status" value="1"/>
</dbReference>
<feature type="region of interest" description="Disordered" evidence="1">
    <location>
        <begin position="545"/>
        <end position="575"/>
    </location>
</feature>
<dbReference type="Proteomes" id="UP000694941">
    <property type="component" value="Unplaced"/>
</dbReference>
<keyword evidence="3" id="KW-1185">Reference proteome</keyword>
<evidence type="ECO:0000259" key="2">
    <source>
        <dbReference type="PROSITE" id="PS50086"/>
    </source>
</evidence>
<dbReference type="GeneID" id="106467577"/>
<dbReference type="RefSeq" id="XP_022251481.1">
    <property type="nucleotide sequence ID" value="XM_022395773.1"/>
</dbReference>
<gene>
    <name evidence="4 5 6" type="primary">LOC106467577</name>
</gene>
<dbReference type="PANTHER" id="PTHR47219:SF19">
    <property type="entry name" value="USP6 N-TERMINAL-LIKE PROTEIN ISOFORM X1"/>
    <property type="match status" value="1"/>
</dbReference>
<evidence type="ECO:0000313" key="5">
    <source>
        <dbReference type="RefSeq" id="XP_022251480.1"/>
    </source>
</evidence>